<keyword evidence="3" id="KW-0221">Differentiation</keyword>
<protein>
    <submittedName>
        <fullName evidence="7">Uncharacterized protein</fullName>
    </submittedName>
</protein>
<evidence type="ECO:0000256" key="3">
    <source>
        <dbReference type="ARBA" id="ARBA00022782"/>
    </source>
</evidence>
<evidence type="ECO:0000256" key="1">
    <source>
        <dbReference type="ARBA" id="ARBA00005416"/>
    </source>
</evidence>
<evidence type="ECO:0000256" key="4">
    <source>
        <dbReference type="ARBA" id="ARBA00023278"/>
    </source>
</evidence>
<comment type="similarity">
    <text evidence="1">Belongs to the CLV3/ESR signal peptide family.</text>
</comment>
<evidence type="ECO:0000313" key="7">
    <source>
        <dbReference type="EMBL" id="KAL3831077.1"/>
    </source>
</evidence>
<dbReference type="GO" id="GO:0030154">
    <property type="term" value="P:cell differentiation"/>
    <property type="evidence" value="ECO:0007669"/>
    <property type="project" value="UniProtKB-KW"/>
</dbReference>
<organism evidence="7 8">
    <name type="scientific">Penstemon smallii</name>
    <dbReference type="NCBI Taxonomy" id="265156"/>
    <lineage>
        <taxon>Eukaryota</taxon>
        <taxon>Viridiplantae</taxon>
        <taxon>Streptophyta</taxon>
        <taxon>Embryophyta</taxon>
        <taxon>Tracheophyta</taxon>
        <taxon>Spermatophyta</taxon>
        <taxon>Magnoliopsida</taxon>
        <taxon>eudicotyledons</taxon>
        <taxon>Gunneridae</taxon>
        <taxon>Pentapetalae</taxon>
        <taxon>asterids</taxon>
        <taxon>lamiids</taxon>
        <taxon>Lamiales</taxon>
        <taxon>Plantaginaceae</taxon>
        <taxon>Cheloneae</taxon>
        <taxon>Penstemon</taxon>
    </lineage>
</organism>
<dbReference type="Proteomes" id="UP001634393">
    <property type="component" value="Unassembled WGS sequence"/>
</dbReference>
<evidence type="ECO:0000313" key="8">
    <source>
        <dbReference type="Proteomes" id="UP001634393"/>
    </source>
</evidence>
<accession>A0ABD3T2D2</accession>
<gene>
    <name evidence="7" type="ORF">ACJIZ3_019879</name>
</gene>
<evidence type="ECO:0000256" key="6">
    <source>
        <dbReference type="SAM" id="Phobius"/>
    </source>
</evidence>
<keyword evidence="6" id="KW-1133">Transmembrane helix</keyword>
<sequence length="98" mass="11737">MRIPHLLYTFIWFFLLLQFFHVLYIFNCSKTTNIYSPSPLITHRKALTSKFDFEPFLKRHRHQREHQPRQGPPISSEIDPRYGAEKRLVPSGPNPLHH</sequence>
<dbReference type="PANTHER" id="PTHR34359">
    <property type="entry name" value="CLAVATA3/ESR (CLE)-RELATED PROTEIN 10"/>
    <property type="match status" value="1"/>
</dbReference>
<name>A0ABD3T2D2_9LAMI</name>
<dbReference type="AlphaFoldDB" id="A0ABD3T2D2"/>
<keyword evidence="6" id="KW-0472">Membrane</keyword>
<keyword evidence="6" id="KW-0812">Transmembrane</keyword>
<comment type="caution">
    <text evidence="7">The sequence shown here is derived from an EMBL/GenBank/DDBJ whole genome shotgun (WGS) entry which is preliminary data.</text>
</comment>
<dbReference type="InterPro" id="IPR039618">
    <property type="entry name" value="CLE9-13"/>
</dbReference>
<keyword evidence="2" id="KW-0217">Developmental protein</keyword>
<evidence type="ECO:0000256" key="2">
    <source>
        <dbReference type="ARBA" id="ARBA00022473"/>
    </source>
</evidence>
<proteinExistence type="inferred from homology"/>
<dbReference type="PANTHER" id="PTHR34359:SF5">
    <property type="entry name" value="CLAVATA3_ESR (CLE)-RELATED PROTEIN 9"/>
    <property type="match status" value="1"/>
</dbReference>
<feature type="transmembrane region" description="Helical" evidence="6">
    <location>
        <begin position="6"/>
        <end position="26"/>
    </location>
</feature>
<feature type="compositionally biased region" description="Basic and acidic residues" evidence="5">
    <location>
        <begin position="78"/>
        <end position="88"/>
    </location>
</feature>
<keyword evidence="4" id="KW-0379">Hydroxylation</keyword>
<dbReference type="EMBL" id="JBJXBP010000005">
    <property type="protein sequence ID" value="KAL3831077.1"/>
    <property type="molecule type" value="Genomic_DNA"/>
</dbReference>
<reference evidence="7 8" key="1">
    <citation type="submission" date="2024-12" db="EMBL/GenBank/DDBJ databases">
        <title>The unique morphological basis and parallel evolutionary history of personate flowers in Penstemon.</title>
        <authorList>
            <person name="Depatie T.H."/>
            <person name="Wessinger C.A."/>
        </authorList>
    </citation>
    <scope>NUCLEOTIDE SEQUENCE [LARGE SCALE GENOMIC DNA]</scope>
    <source>
        <strain evidence="7">WTNN_2</strain>
        <tissue evidence="7">Leaf</tissue>
    </source>
</reference>
<feature type="region of interest" description="Disordered" evidence="5">
    <location>
        <begin position="59"/>
        <end position="98"/>
    </location>
</feature>
<evidence type="ECO:0000256" key="5">
    <source>
        <dbReference type="SAM" id="MobiDB-lite"/>
    </source>
</evidence>
<keyword evidence="8" id="KW-1185">Reference proteome</keyword>